<dbReference type="AlphaFoldDB" id="A0A0C2RWP2"/>
<dbReference type="RefSeq" id="WP_041059778.1">
    <property type="nucleotide sequence ID" value="NZ_JXRR01000017.1"/>
</dbReference>
<dbReference type="Proteomes" id="UP000031972">
    <property type="component" value="Unassembled WGS sequence"/>
</dbReference>
<evidence type="ECO:0000313" key="2">
    <source>
        <dbReference type="Proteomes" id="UP000031972"/>
    </source>
</evidence>
<reference evidence="1 2" key="1">
    <citation type="submission" date="2015-01" db="EMBL/GenBank/DDBJ databases">
        <title>Jeotgalibacillus campisalis genome sequencing.</title>
        <authorList>
            <person name="Goh K.M."/>
            <person name="Chan K.-G."/>
            <person name="Yaakop A.S."/>
            <person name="Ee R."/>
            <person name="Gan H.M."/>
            <person name="Chan C.S."/>
        </authorList>
    </citation>
    <scope>NUCLEOTIDE SEQUENCE [LARGE SCALE GENOMIC DNA]</scope>
    <source>
        <strain evidence="1 2">SF-57</strain>
    </source>
</reference>
<protein>
    <submittedName>
        <fullName evidence="1">Uncharacterized protein</fullName>
    </submittedName>
</protein>
<name>A0A0C2RWP2_9BACL</name>
<accession>A0A0C2RWP2</accession>
<dbReference type="PATRIC" id="fig|220754.4.peg.2868"/>
<comment type="caution">
    <text evidence="1">The sequence shown here is derived from an EMBL/GenBank/DDBJ whole genome shotgun (WGS) entry which is preliminary data.</text>
</comment>
<organism evidence="1 2">
    <name type="scientific">Jeotgalibacillus campisalis</name>
    <dbReference type="NCBI Taxonomy" id="220754"/>
    <lineage>
        <taxon>Bacteria</taxon>
        <taxon>Bacillati</taxon>
        <taxon>Bacillota</taxon>
        <taxon>Bacilli</taxon>
        <taxon>Bacillales</taxon>
        <taxon>Caryophanaceae</taxon>
        <taxon>Jeotgalibacillus</taxon>
    </lineage>
</organism>
<sequence>MEIGDAVRHIKTGWVGVIKGFVIFNYYPFAICDMWCESKQAYFRNTLPITSIEKVETVIEIDYNEILKEQYILMAKATNDHEWLKELTEKEVEGA</sequence>
<proteinExistence type="predicted"/>
<keyword evidence="2" id="KW-1185">Reference proteome</keyword>
<gene>
    <name evidence="1" type="ORF">KR50_28540</name>
</gene>
<evidence type="ECO:0000313" key="1">
    <source>
        <dbReference type="EMBL" id="KIL46179.1"/>
    </source>
</evidence>
<dbReference type="EMBL" id="JXRR01000017">
    <property type="protein sequence ID" value="KIL46179.1"/>
    <property type="molecule type" value="Genomic_DNA"/>
</dbReference>